<dbReference type="GO" id="GO:0004831">
    <property type="term" value="F:tyrosine-tRNA ligase activity"/>
    <property type="evidence" value="ECO:0007669"/>
    <property type="project" value="UniProtKB-UniRule"/>
</dbReference>
<dbReference type="CDD" id="cd00165">
    <property type="entry name" value="S4"/>
    <property type="match status" value="1"/>
</dbReference>
<dbReference type="InterPro" id="IPR014729">
    <property type="entry name" value="Rossmann-like_a/b/a_fold"/>
</dbReference>
<dbReference type="SMART" id="SM00363">
    <property type="entry name" value="S4"/>
    <property type="match status" value="1"/>
</dbReference>
<comment type="subunit">
    <text evidence="1 10">Homodimer.</text>
</comment>
<feature type="short sequence motif" description="'KMSKS' region" evidence="10">
    <location>
        <begin position="299"/>
        <end position="303"/>
    </location>
</feature>
<evidence type="ECO:0000256" key="2">
    <source>
        <dbReference type="ARBA" id="ARBA00022490"/>
    </source>
</evidence>
<evidence type="ECO:0000259" key="12">
    <source>
        <dbReference type="SMART" id="SM00363"/>
    </source>
</evidence>
<dbReference type="PROSITE" id="PS50889">
    <property type="entry name" value="S4"/>
    <property type="match status" value="1"/>
</dbReference>
<dbReference type="HAMAP" id="MF_02007">
    <property type="entry name" value="Tyr_tRNA_synth_type2"/>
    <property type="match status" value="1"/>
</dbReference>
<dbReference type="KEGG" id="fcz:IMF26_10810"/>
<dbReference type="EMBL" id="CP062796">
    <property type="protein sequence ID" value="QUL98480.1"/>
    <property type="molecule type" value="Genomic_DNA"/>
</dbReference>
<dbReference type="CDD" id="cd00805">
    <property type="entry name" value="TyrRS_core"/>
    <property type="match status" value="1"/>
</dbReference>
<dbReference type="FunFam" id="3.40.50.620:FF:000061">
    <property type="entry name" value="Tyrosine--tRNA ligase"/>
    <property type="match status" value="1"/>
</dbReference>
<comment type="subcellular location">
    <subcellularLocation>
        <location evidence="10">Cytoplasm</location>
    </subcellularLocation>
</comment>
<evidence type="ECO:0000256" key="10">
    <source>
        <dbReference type="HAMAP-Rule" id="MF_02007"/>
    </source>
</evidence>
<dbReference type="PRINTS" id="PR01040">
    <property type="entry name" value="TRNASYNTHTYR"/>
</dbReference>
<name>A0AAT9LBH6_9FIRM</name>
<accession>A0AAT9LBH6</accession>
<proteinExistence type="inferred from homology"/>
<keyword evidence="3 10" id="KW-0436">Ligase</keyword>
<dbReference type="EC" id="6.1.1.1" evidence="10"/>
<dbReference type="PANTHER" id="PTHR11766">
    <property type="entry name" value="TYROSYL-TRNA SYNTHETASE"/>
    <property type="match status" value="1"/>
</dbReference>
<dbReference type="SUPFAM" id="SSF52374">
    <property type="entry name" value="Nucleotidylyl transferase"/>
    <property type="match status" value="1"/>
</dbReference>
<dbReference type="Pfam" id="PF01479">
    <property type="entry name" value="S4"/>
    <property type="match status" value="1"/>
</dbReference>
<dbReference type="InterPro" id="IPR024108">
    <property type="entry name" value="Tyr-tRNA-ligase_bac_2"/>
</dbReference>
<keyword evidence="4 10" id="KW-0547">Nucleotide-binding</keyword>
<dbReference type="GO" id="GO:0005524">
    <property type="term" value="F:ATP binding"/>
    <property type="evidence" value="ECO:0007669"/>
    <property type="project" value="UniProtKB-UniRule"/>
</dbReference>
<dbReference type="Gene3D" id="1.10.240.10">
    <property type="entry name" value="Tyrosyl-Transfer RNA Synthetase"/>
    <property type="match status" value="1"/>
</dbReference>
<evidence type="ECO:0000256" key="4">
    <source>
        <dbReference type="ARBA" id="ARBA00022741"/>
    </source>
</evidence>
<dbReference type="Gene3D" id="3.10.290.10">
    <property type="entry name" value="RNA-binding S4 domain"/>
    <property type="match status" value="1"/>
</dbReference>
<evidence type="ECO:0000256" key="8">
    <source>
        <dbReference type="ARBA" id="ARBA00023146"/>
    </source>
</evidence>
<evidence type="ECO:0000256" key="3">
    <source>
        <dbReference type="ARBA" id="ARBA00022598"/>
    </source>
</evidence>
<dbReference type="GO" id="GO:0005829">
    <property type="term" value="C:cytosol"/>
    <property type="evidence" value="ECO:0007669"/>
    <property type="project" value="TreeGrafter"/>
</dbReference>
<comment type="catalytic activity">
    <reaction evidence="9 10">
        <text>tRNA(Tyr) + L-tyrosine + ATP = L-tyrosyl-tRNA(Tyr) + AMP + diphosphate + H(+)</text>
        <dbReference type="Rhea" id="RHEA:10220"/>
        <dbReference type="Rhea" id="RHEA-COMP:9706"/>
        <dbReference type="Rhea" id="RHEA-COMP:9707"/>
        <dbReference type="ChEBI" id="CHEBI:15378"/>
        <dbReference type="ChEBI" id="CHEBI:30616"/>
        <dbReference type="ChEBI" id="CHEBI:33019"/>
        <dbReference type="ChEBI" id="CHEBI:58315"/>
        <dbReference type="ChEBI" id="CHEBI:78442"/>
        <dbReference type="ChEBI" id="CHEBI:78536"/>
        <dbReference type="ChEBI" id="CHEBI:456215"/>
        <dbReference type="EC" id="6.1.1.1"/>
    </reaction>
</comment>
<keyword evidence="5 10" id="KW-0067">ATP-binding</keyword>
<dbReference type="InterPro" id="IPR002307">
    <property type="entry name" value="Tyr-tRNA-ligase"/>
</dbReference>
<dbReference type="InterPro" id="IPR001412">
    <property type="entry name" value="aa-tRNA-synth_I_CS"/>
</dbReference>
<organism evidence="13">
    <name type="scientific">Candidatus Fermentithermobacillus carboniphilus</name>
    <dbReference type="NCBI Taxonomy" id="3085328"/>
    <lineage>
        <taxon>Bacteria</taxon>
        <taxon>Bacillati</taxon>
        <taxon>Bacillota</taxon>
        <taxon>Candidatus Fermentithermobacillia</taxon>
        <taxon>Candidatus Fermentithermobacillales</taxon>
        <taxon>Candidatus Fermentithermobacillaceae</taxon>
        <taxon>Candidatus Fermentithermobacillus</taxon>
    </lineage>
</organism>
<keyword evidence="8 10" id="KW-0030">Aminoacyl-tRNA synthetase</keyword>
<dbReference type="GO" id="GO:0003723">
    <property type="term" value="F:RNA binding"/>
    <property type="evidence" value="ECO:0007669"/>
    <property type="project" value="UniProtKB-KW"/>
</dbReference>
<sequence length="474" mass="53401">MLAQNWSKPRFDQTEKETIRCPHYIIWGRVAPLAVFLRFFAGDIILRKATYVREEATLSKTALENAKDIAQEIQRQVAIIQDRALSLVTPEELEKKLRRSILEGRPLKVKLGADPSAPDLHLGHVVMMRKLKEFQDLGHEIYFVIGDFTGMIGDPSGRSKTRKQLSREEVEANARTYHEQATTILDPEKTHVVFNSQWLSPLSFRDVIGLASKFTVARMLERDDFLKRYREGYPIGIHEFLYPLAQAYDSVAISADVELGGSDQTFNLLVGRDIQEAFGQDPQITLTMPLLVGTDGQEKMSKSLGNYIAIKDEPNDMFGKIMSIPDRLMPDYYRLVLVESQKSVEELMRSIESGKVHPMDAKLTLARRIVEEFHGKTAAESAEREFLRVFRESEVPENIDEVHLPELSPGASVGLARLLALIGLAPSSSEARRLIKGGAVKVDGVKIYDESYVCTAKDGMLLQVGKRKACRLKI</sequence>
<reference evidence="13" key="2">
    <citation type="journal article" date="2023" name="Biology">
        <title>Prokaryotic Life Associated with Coal-Fire Gas Vents Revealed by Metagenomics.</title>
        <authorList>
            <person name="Kadnikov V.V."/>
            <person name="Mardanov A.V."/>
            <person name="Beletsky A.V."/>
            <person name="Karnachuk O.V."/>
            <person name="Ravin N.V."/>
        </authorList>
    </citation>
    <scope>NUCLEOTIDE SEQUENCE</scope>
    <source>
        <strain evidence="13">Bu02</strain>
    </source>
</reference>
<keyword evidence="2 10" id="KW-0963">Cytoplasm</keyword>
<evidence type="ECO:0000256" key="9">
    <source>
        <dbReference type="ARBA" id="ARBA00048248"/>
    </source>
</evidence>
<evidence type="ECO:0000256" key="11">
    <source>
        <dbReference type="PROSITE-ProRule" id="PRU00182"/>
    </source>
</evidence>
<dbReference type="PROSITE" id="PS00178">
    <property type="entry name" value="AA_TRNA_LIGASE_I"/>
    <property type="match status" value="1"/>
</dbReference>
<gene>
    <name evidence="10" type="primary">tyrS</name>
    <name evidence="13" type="ORF">IMF26_10810</name>
</gene>
<dbReference type="GO" id="GO:0006437">
    <property type="term" value="P:tyrosyl-tRNA aminoacylation"/>
    <property type="evidence" value="ECO:0007669"/>
    <property type="project" value="UniProtKB-UniRule"/>
</dbReference>
<dbReference type="InterPro" id="IPR036986">
    <property type="entry name" value="S4_RNA-bd_sf"/>
</dbReference>
<comment type="function">
    <text evidence="10">Catalyzes the attachment of tyrosine to tRNA(Tyr) in a two-step reaction: tyrosine is first activated by ATP to form Tyr-AMP and then transferred to the acceptor end of tRNA(Tyr).</text>
</comment>
<feature type="short sequence motif" description="'HIGH' region" evidence="10">
    <location>
        <begin position="115"/>
        <end position="124"/>
    </location>
</feature>
<evidence type="ECO:0000256" key="6">
    <source>
        <dbReference type="ARBA" id="ARBA00022884"/>
    </source>
</evidence>
<feature type="domain" description="RNA-binding S4" evidence="12">
    <location>
        <begin position="413"/>
        <end position="473"/>
    </location>
</feature>
<dbReference type="InterPro" id="IPR024088">
    <property type="entry name" value="Tyr-tRNA-ligase_bac-type"/>
</dbReference>
<protein>
    <recommendedName>
        <fullName evidence="10">Tyrosine--tRNA ligase</fullName>
        <ecNumber evidence="10">6.1.1.1</ecNumber>
    </recommendedName>
    <alternativeName>
        <fullName evidence="10">Tyrosyl-tRNA synthetase</fullName>
        <shortName evidence="10">TyrRS</shortName>
    </alternativeName>
</protein>
<evidence type="ECO:0000256" key="1">
    <source>
        <dbReference type="ARBA" id="ARBA00011738"/>
    </source>
</evidence>
<dbReference type="PANTHER" id="PTHR11766:SF1">
    <property type="entry name" value="TYROSINE--TRNA LIGASE"/>
    <property type="match status" value="1"/>
</dbReference>
<dbReference type="InterPro" id="IPR002942">
    <property type="entry name" value="S4_RNA-bd"/>
</dbReference>
<dbReference type="Gene3D" id="3.40.50.620">
    <property type="entry name" value="HUPs"/>
    <property type="match status" value="1"/>
</dbReference>
<evidence type="ECO:0000256" key="7">
    <source>
        <dbReference type="ARBA" id="ARBA00022917"/>
    </source>
</evidence>
<dbReference type="InterPro" id="IPR002305">
    <property type="entry name" value="aa-tRNA-synth_Ic"/>
</dbReference>
<dbReference type="Pfam" id="PF00579">
    <property type="entry name" value="tRNA-synt_1b"/>
    <property type="match status" value="1"/>
</dbReference>
<dbReference type="AlphaFoldDB" id="A0AAT9LBH6"/>
<evidence type="ECO:0000256" key="5">
    <source>
        <dbReference type="ARBA" id="ARBA00022840"/>
    </source>
</evidence>
<comment type="similarity">
    <text evidence="10">Belongs to the class-I aminoacyl-tRNA synthetase family. TyrS type 2 subfamily.</text>
</comment>
<feature type="binding site" evidence="10">
    <location>
        <position position="302"/>
    </location>
    <ligand>
        <name>ATP</name>
        <dbReference type="ChEBI" id="CHEBI:30616"/>
    </ligand>
</feature>
<dbReference type="SUPFAM" id="SSF55174">
    <property type="entry name" value="Alpha-L RNA-binding motif"/>
    <property type="match status" value="1"/>
</dbReference>
<reference evidence="13" key="1">
    <citation type="submission" date="2020-10" db="EMBL/GenBank/DDBJ databases">
        <authorList>
            <person name="Kadnikov V."/>
            <person name="Beletsky A.V."/>
            <person name="Mardanov A.V."/>
            <person name="Karnachuk O.V."/>
            <person name="Ravin N.V."/>
        </authorList>
    </citation>
    <scope>NUCLEOTIDE SEQUENCE</scope>
    <source>
        <strain evidence="13">Bu02</strain>
    </source>
</reference>
<keyword evidence="6 11" id="KW-0694">RNA-binding</keyword>
<evidence type="ECO:0000313" key="13">
    <source>
        <dbReference type="EMBL" id="QUL98480.1"/>
    </source>
</evidence>
<keyword evidence="7 10" id="KW-0648">Protein biosynthesis</keyword>
<dbReference type="NCBIfam" id="TIGR00234">
    <property type="entry name" value="tyrS"/>
    <property type="match status" value="1"/>
</dbReference>